<keyword evidence="1" id="KW-0862">Zinc</keyword>
<evidence type="ECO:0000256" key="3">
    <source>
        <dbReference type="SAM" id="MobiDB-lite"/>
    </source>
</evidence>
<sequence>MTKDDLRCSCSPPRTFPVKRKWDFHHQDRHAITGKMNIVNKAGRRETFELTRVNGVITCPRCSEPFEKKMNLRRHLMREDCMNEKRPEIFNPRPPRVTRNHEQGTSPSRKTKTRSQGTRSSKRQALKAEERAQEEEEDDEDDYDEDEEDEEEEDEEEDEDEVDRKEEEEEEAMKNTYDLMDNPYFTGDYPYMFRTERDFALTYDDVPVTTARRPTLAMEFTHDTSSRNGRTLNSASSSSPSAGTISLAEHERVIMEMRLNMKKMERIIEIQADQLERLEDTAADYIVFRDRLASLFGTGRGE</sequence>
<keyword evidence="2" id="KW-0175">Coiled coil</keyword>
<dbReference type="AlphaFoldDB" id="A0A9P5STD1"/>
<evidence type="ECO:0000256" key="1">
    <source>
        <dbReference type="PROSITE-ProRule" id="PRU00042"/>
    </source>
</evidence>
<name>A0A9P5STD1_9FUNG</name>
<accession>A0A9P5STD1</accession>
<evidence type="ECO:0000313" key="6">
    <source>
        <dbReference type="Proteomes" id="UP000696485"/>
    </source>
</evidence>
<comment type="caution">
    <text evidence="5">The sequence shown here is derived from an EMBL/GenBank/DDBJ whole genome shotgun (WGS) entry which is preliminary data.</text>
</comment>
<evidence type="ECO:0000313" key="5">
    <source>
        <dbReference type="EMBL" id="KAF9336286.1"/>
    </source>
</evidence>
<gene>
    <name evidence="5" type="ORF">BG006_009133</name>
</gene>
<feature type="region of interest" description="Disordered" evidence="3">
    <location>
        <begin position="223"/>
        <end position="244"/>
    </location>
</feature>
<keyword evidence="1" id="KW-0479">Metal-binding</keyword>
<feature type="domain" description="C2H2-type" evidence="4">
    <location>
        <begin position="57"/>
        <end position="87"/>
    </location>
</feature>
<feature type="region of interest" description="Disordered" evidence="3">
    <location>
        <begin position="85"/>
        <end position="179"/>
    </location>
</feature>
<protein>
    <recommendedName>
        <fullName evidence="4">C2H2-type domain-containing protein</fullName>
    </recommendedName>
</protein>
<dbReference type="InterPro" id="IPR013087">
    <property type="entry name" value="Znf_C2H2_type"/>
</dbReference>
<dbReference type="Proteomes" id="UP000696485">
    <property type="component" value="Unassembled WGS sequence"/>
</dbReference>
<organism evidence="5 6">
    <name type="scientific">Podila minutissima</name>
    <dbReference type="NCBI Taxonomy" id="64525"/>
    <lineage>
        <taxon>Eukaryota</taxon>
        <taxon>Fungi</taxon>
        <taxon>Fungi incertae sedis</taxon>
        <taxon>Mucoromycota</taxon>
        <taxon>Mortierellomycotina</taxon>
        <taxon>Mortierellomycetes</taxon>
        <taxon>Mortierellales</taxon>
        <taxon>Mortierellaceae</taxon>
        <taxon>Podila</taxon>
    </lineage>
</organism>
<keyword evidence="1" id="KW-0863">Zinc-finger</keyword>
<dbReference type="EMBL" id="JAAAUY010000065">
    <property type="protein sequence ID" value="KAF9336286.1"/>
    <property type="molecule type" value="Genomic_DNA"/>
</dbReference>
<dbReference type="GO" id="GO:0008270">
    <property type="term" value="F:zinc ion binding"/>
    <property type="evidence" value="ECO:0007669"/>
    <property type="project" value="UniProtKB-KW"/>
</dbReference>
<evidence type="ECO:0000259" key="4">
    <source>
        <dbReference type="PROSITE" id="PS50157"/>
    </source>
</evidence>
<dbReference type="PROSITE" id="PS50157">
    <property type="entry name" value="ZINC_FINGER_C2H2_2"/>
    <property type="match status" value="1"/>
</dbReference>
<keyword evidence="6" id="KW-1185">Reference proteome</keyword>
<feature type="compositionally biased region" description="Acidic residues" evidence="3">
    <location>
        <begin position="132"/>
        <end position="171"/>
    </location>
</feature>
<feature type="coiled-coil region" evidence="2">
    <location>
        <begin position="247"/>
        <end position="281"/>
    </location>
</feature>
<proteinExistence type="predicted"/>
<reference evidence="5" key="1">
    <citation type="journal article" date="2020" name="Fungal Divers.">
        <title>Resolving the Mortierellaceae phylogeny through synthesis of multi-gene phylogenetics and phylogenomics.</title>
        <authorList>
            <person name="Vandepol N."/>
            <person name="Liber J."/>
            <person name="Desiro A."/>
            <person name="Na H."/>
            <person name="Kennedy M."/>
            <person name="Barry K."/>
            <person name="Grigoriev I.V."/>
            <person name="Miller A.N."/>
            <person name="O'Donnell K."/>
            <person name="Stajich J.E."/>
            <person name="Bonito G."/>
        </authorList>
    </citation>
    <scope>NUCLEOTIDE SEQUENCE</scope>
    <source>
        <strain evidence="5">NVP1</strain>
    </source>
</reference>
<feature type="compositionally biased region" description="Polar residues" evidence="3">
    <location>
        <begin position="103"/>
        <end position="119"/>
    </location>
</feature>
<evidence type="ECO:0000256" key="2">
    <source>
        <dbReference type="SAM" id="Coils"/>
    </source>
</evidence>